<name>A0A1V0TV12_9ACTN</name>
<dbReference type="PANTHER" id="PTHR14136">
    <property type="entry name" value="BTB_POZ DOMAIN-CONTAINING PROTEIN KCTD9"/>
    <property type="match status" value="1"/>
</dbReference>
<dbReference type="Gene3D" id="2.160.20.80">
    <property type="entry name" value="E3 ubiquitin-protein ligase SopA"/>
    <property type="match status" value="1"/>
</dbReference>
<dbReference type="AlphaFoldDB" id="A0A1V0TV12"/>
<protein>
    <recommendedName>
        <fullName evidence="3">Pentapeptide repeat-containing protein</fullName>
    </recommendedName>
</protein>
<dbReference type="InterPro" id="IPR051082">
    <property type="entry name" value="Pentapeptide-BTB/POZ_domain"/>
</dbReference>
<dbReference type="Pfam" id="PF00805">
    <property type="entry name" value="Pentapeptide"/>
    <property type="match status" value="3"/>
</dbReference>
<accession>A0A1V0TV12</accession>
<dbReference type="STRING" id="553510.B1H19_22790"/>
<evidence type="ECO:0000313" key="2">
    <source>
        <dbReference type="Proteomes" id="UP000192726"/>
    </source>
</evidence>
<dbReference type="InterPro" id="IPR001646">
    <property type="entry name" value="5peptide_repeat"/>
</dbReference>
<keyword evidence="2" id="KW-1185">Reference proteome</keyword>
<proteinExistence type="predicted"/>
<gene>
    <name evidence="1" type="ORF">B1H19_22790</name>
</gene>
<evidence type="ECO:0000313" key="1">
    <source>
        <dbReference type="EMBL" id="ARF56618.1"/>
    </source>
</evidence>
<dbReference type="EMBL" id="CP020569">
    <property type="protein sequence ID" value="ARF56618.1"/>
    <property type="molecule type" value="Genomic_DNA"/>
</dbReference>
<dbReference type="PANTHER" id="PTHR14136:SF17">
    <property type="entry name" value="BTB_POZ DOMAIN-CONTAINING PROTEIN KCTD9"/>
    <property type="match status" value="1"/>
</dbReference>
<dbReference type="SUPFAM" id="SSF141571">
    <property type="entry name" value="Pentapeptide repeat-like"/>
    <property type="match status" value="1"/>
</dbReference>
<dbReference type="Proteomes" id="UP000192726">
    <property type="component" value="Chromosome"/>
</dbReference>
<dbReference type="KEGG" id="sgv:B1H19_22790"/>
<organism evidence="1 2">
    <name type="scientific">Streptomyces gilvosporeus</name>
    <dbReference type="NCBI Taxonomy" id="553510"/>
    <lineage>
        <taxon>Bacteria</taxon>
        <taxon>Bacillati</taxon>
        <taxon>Actinomycetota</taxon>
        <taxon>Actinomycetes</taxon>
        <taxon>Kitasatosporales</taxon>
        <taxon>Streptomycetaceae</taxon>
        <taxon>Streptomyces</taxon>
    </lineage>
</organism>
<sequence length="366" mass="38807">MDTRAARSKLGSSCVTPPNIDLPFVSTGGMTSGSARAGARSGQLQRIAERRVVASLRSPAAPVGPRRPGQRRRAVERLRANLPRWTATDSRAAPTSDGERVGWWTRLQQAVGLLATMATLAVAAFTWVSIQQVGTEQAITREGQITDRYNTAVTNLGNDSIDVRLGGIYALQRIMQDSSRDQPALVQVLSAYVRTHAPQPKHGRRGPDQPADDVNAALNVLTHRDRQHDGTTYVVNLAGAYLAGARLESADLTYFRLNHANLSGAHLDGARLRHTELSGAHLEGAQMWGDLTGAQMSNAYLTGADMVGADMAGTDLTGAHLASSGLVNADLTGADLTGADLTGADLTGAHLRGADMSHARLAGTKR</sequence>
<evidence type="ECO:0008006" key="3">
    <source>
        <dbReference type="Google" id="ProtNLM"/>
    </source>
</evidence>
<reference evidence="1 2" key="1">
    <citation type="submission" date="2017-04" db="EMBL/GenBank/DDBJ databases">
        <title>Complete Genome Sequence of Streptomyces gilvosporeus F607, a Capable Producer of Natamycin.</title>
        <authorList>
            <person name="Zong G."/>
            <person name="Zhong C."/>
            <person name="Fu J."/>
            <person name="Qin R."/>
            <person name="Cao G."/>
        </authorList>
    </citation>
    <scope>NUCLEOTIDE SEQUENCE [LARGE SCALE GENOMIC DNA]</scope>
    <source>
        <strain evidence="1 2">F607</strain>
    </source>
</reference>